<sequence length="442" mass="51223">MEFGYIEYQFLSTLSLLQQHFEVLIIYLPMLMVVELPLTFTVFAGIVFWYRRAKLRGPLKIHPDVSIIITCYGEGNAIKDTILTLCEQVYSGRIQIIPVIDGAKQNADTYQAALDCQEIVKNYHNRDLDILPKWQRGGRVSTLNAGLYRSKGEIVINVDGDTSFDNNMVYEILKEFEDPNVPAVGGSLRVRNWKQSFVTRMQALEYMISMQAGKTGLAEWNLINNVSGAFGAFRRQFLVQIGGWDTHTAEDLDLTLRIKQYMKRHPEIRIPFATKAIGHTDAPVSWKELFCQRMRWDGDLLFLYLRKHPYAFSPKLLGFKGYFFTLVYGVLQNILMPLLVVLFNIWLVTAYSFELFIAMIAVQFVAYLMLSLIHFLFFLFAISERPKEDIKVLYLLMFFPFPVYTLITRVFSAIALVNEIFRRGHEESNMAPWWVLKKGKKF</sequence>
<dbReference type="PANTHER" id="PTHR43630">
    <property type="entry name" value="POLY-BETA-1,6-N-ACETYL-D-GLUCOSAMINE SYNTHASE"/>
    <property type="match status" value="1"/>
</dbReference>
<dbReference type="EC" id="2.4.-.-" evidence="5"/>
<evidence type="ECO:0000256" key="3">
    <source>
        <dbReference type="ARBA" id="ARBA00022679"/>
    </source>
</evidence>
<evidence type="ECO:0000256" key="4">
    <source>
        <dbReference type="SAM" id="Phobius"/>
    </source>
</evidence>
<keyword evidence="6" id="KW-1185">Reference proteome</keyword>
<comment type="similarity">
    <text evidence="1">Belongs to the glycosyltransferase 2 family.</text>
</comment>
<protein>
    <submittedName>
        <fullName evidence="5">Glycosyltransferase</fullName>
        <ecNumber evidence="5">2.4.-.-</ecNumber>
    </submittedName>
</protein>
<dbReference type="GO" id="GO:0016757">
    <property type="term" value="F:glycosyltransferase activity"/>
    <property type="evidence" value="ECO:0007669"/>
    <property type="project" value="UniProtKB-KW"/>
</dbReference>
<dbReference type="Gene3D" id="3.90.550.10">
    <property type="entry name" value="Spore Coat Polysaccharide Biosynthesis Protein SpsA, Chain A"/>
    <property type="match status" value="1"/>
</dbReference>
<evidence type="ECO:0000256" key="2">
    <source>
        <dbReference type="ARBA" id="ARBA00022676"/>
    </source>
</evidence>
<evidence type="ECO:0000313" key="6">
    <source>
        <dbReference type="Proteomes" id="UP001248581"/>
    </source>
</evidence>
<evidence type="ECO:0000313" key="5">
    <source>
        <dbReference type="EMBL" id="WNC70095.1"/>
    </source>
</evidence>
<accession>A0ABY9TN08</accession>
<feature type="transmembrane region" description="Helical" evidence="4">
    <location>
        <begin position="24"/>
        <end position="50"/>
    </location>
</feature>
<dbReference type="CDD" id="cd06423">
    <property type="entry name" value="CESA_like"/>
    <property type="match status" value="1"/>
</dbReference>
<feature type="transmembrane region" description="Helical" evidence="4">
    <location>
        <begin position="355"/>
        <end position="380"/>
    </location>
</feature>
<proteinExistence type="inferred from homology"/>
<dbReference type="InterPro" id="IPR029044">
    <property type="entry name" value="Nucleotide-diphossugar_trans"/>
</dbReference>
<name>A0ABY9TN08_9GAMM</name>
<gene>
    <name evidence="5" type="ORF">RI845_08135</name>
</gene>
<feature type="transmembrane region" description="Helical" evidence="4">
    <location>
        <begin position="392"/>
        <end position="417"/>
    </location>
</feature>
<evidence type="ECO:0000256" key="1">
    <source>
        <dbReference type="ARBA" id="ARBA00006739"/>
    </source>
</evidence>
<feature type="transmembrane region" description="Helical" evidence="4">
    <location>
        <begin position="322"/>
        <end position="349"/>
    </location>
</feature>
<dbReference type="RefSeq" id="WP_348389236.1">
    <property type="nucleotide sequence ID" value="NZ_CP134146.1"/>
</dbReference>
<dbReference type="PANTHER" id="PTHR43630:SF1">
    <property type="entry name" value="POLY-BETA-1,6-N-ACETYL-D-GLUCOSAMINE SYNTHASE"/>
    <property type="match status" value="1"/>
</dbReference>
<dbReference type="Pfam" id="PF13641">
    <property type="entry name" value="Glyco_tranf_2_3"/>
    <property type="match status" value="1"/>
</dbReference>
<keyword evidence="4" id="KW-0812">Transmembrane</keyword>
<dbReference type="Proteomes" id="UP001248581">
    <property type="component" value="Chromosome"/>
</dbReference>
<keyword evidence="3 5" id="KW-0808">Transferase</keyword>
<dbReference type="SUPFAM" id="SSF53448">
    <property type="entry name" value="Nucleotide-diphospho-sugar transferases"/>
    <property type="match status" value="1"/>
</dbReference>
<keyword evidence="2 5" id="KW-0328">Glycosyltransferase</keyword>
<reference evidence="6" key="1">
    <citation type="submission" date="2023-09" db="EMBL/GenBank/DDBJ databases">
        <authorList>
            <person name="Li S."/>
            <person name="Li X."/>
            <person name="Zhang C."/>
            <person name="Zhao Z."/>
        </authorList>
    </citation>
    <scope>NUCLEOTIDE SEQUENCE [LARGE SCALE GENOMIC DNA]</scope>
    <source>
        <strain evidence="6">SQ345</strain>
    </source>
</reference>
<organism evidence="5 6">
    <name type="scientific">Thalassotalea nanhaiensis</name>
    <dbReference type="NCBI Taxonomy" id="3065648"/>
    <lineage>
        <taxon>Bacteria</taxon>
        <taxon>Pseudomonadati</taxon>
        <taxon>Pseudomonadota</taxon>
        <taxon>Gammaproteobacteria</taxon>
        <taxon>Alteromonadales</taxon>
        <taxon>Colwelliaceae</taxon>
        <taxon>Thalassotalea</taxon>
    </lineage>
</organism>
<dbReference type="EMBL" id="CP134146">
    <property type="protein sequence ID" value="WNC70095.1"/>
    <property type="molecule type" value="Genomic_DNA"/>
</dbReference>
<keyword evidence="4" id="KW-1133">Transmembrane helix</keyword>
<keyword evidence="4" id="KW-0472">Membrane</keyword>